<keyword evidence="12" id="KW-0808">Transferase</keyword>
<dbReference type="Gene3D" id="3.90.1170.40">
    <property type="entry name" value="Molybdopterin biosynthesis MoaE subunit"/>
    <property type="match status" value="1"/>
</dbReference>
<evidence type="ECO:0000313" key="13">
    <source>
        <dbReference type="Proteomes" id="UP001231859"/>
    </source>
</evidence>
<evidence type="ECO:0000256" key="9">
    <source>
        <dbReference type="ARBA" id="ARBA00030781"/>
    </source>
</evidence>
<dbReference type="EMBL" id="CP123759">
    <property type="protein sequence ID" value="WGO82623.1"/>
    <property type="molecule type" value="Genomic_DNA"/>
</dbReference>
<dbReference type="CDD" id="cd00756">
    <property type="entry name" value="MoaE"/>
    <property type="match status" value="1"/>
</dbReference>
<evidence type="ECO:0000256" key="7">
    <source>
        <dbReference type="ARBA" id="ARBA00029745"/>
    </source>
</evidence>
<organism evidence="12 13">
    <name type="scientific">Arsenophonus apicola</name>
    <dbReference type="NCBI Taxonomy" id="2879119"/>
    <lineage>
        <taxon>Bacteria</taxon>
        <taxon>Pseudomonadati</taxon>
        <taxon>Pseudomonadota</taxon>
        <taxon>Gammaproteobacteria</taxon>
        <taxon>Enterobacterales</taxon>
        <taxon>Morganellaceae</taxon>
        <taxon>Arsenophonus</taxon>
    </lineage>
</organism>
<sequence>MTDTRLVIQQANFNVGEQYKWLAQCQDDGAVVTFIGKVRNHNLGDNIKTLTLEHYPVMTEKALQDIANEARCRWQLQRICIIHRVGTLQPGEEIVFVGVTSDHRSSAFLAAEFIMDYMKTKAPFWKKEHLTQGQSSRWVEPRLSDQTALKRW</sequence>
<evidence type="ECO:0000256" key="8">
    <source>
        <dbReference type="ARBA" id="ARBA00030407"/>
    </source>
</evidence>
<evidence type="ECO:0000256" key="6">
    <source>
        <dbReference type="ARBA" id="ARBA00026066"/>
    </source>
</evidence>
<evidence type="ECO:0000256" key="10">
    <source>
        <dbReference type="ARBA" id="ARBA00032474"/>
    </source>
</evidence>
<keyword evidence="13" id="KW-1185">Reference proteome</keyword>
<dbReference type="PANTHER" id="PTHR23404">
    <property type="entry name" value="MOLYBDOPTERIN SYNTHASE RELATED"/>
    <property type="match status" value="1"/>
</dbReference>
<reference evidence="12 13" key="1">
    <citation type="submission" date="2023-04" db="EMBL/GenBank/DDBJ databases">
        <title>Genome dynamics across the evolutionary transition to endosymbiosis.</title>
        <authorList>
            <person name="Siozios S."/>
            <person name="Nadal-Jimenez P."/>
            <person name="Azagi T."/>
            <person name="Sprong H."/>
            <person name="Frost C.L."/>
            <person name="Parratt S.R."/>
            <person name="Taylor G."/>
            <person name="Brettell L."/>
            <person name="Lew K.C."/>
            <person name="Croft L."/>
            <person name="King K.C."/>
            <person name="Brockhurst M.A."/>
            <person name="Hypsa V."/>
            <person name="Novakova E."/>
            <person name="Darby A.C."/>
            <person name="Hurst G.D.D."/>
        </authorList>
    </citation>
    <scope>NUCLEOTIDE SEQUENCE [LARGE SCALE GENOMIC DNA]</scope>
    <source>
        <strain evidence="13">aApi_AU</strain>
    </source>
</reference>
<comment type="similarity">
    <text evidence="2">Belongs to the MoaE family.</text>
</comment>
<comment type="catalytic activity">
    <reaction evidence="11">
        <text>2 [molybdopterin-synthase sulfur-carrier protein]-C-terminal-Gly-aminoethanethioate + cyclic pyranopterin phosphate + H2O = molybdopterin + 2 [molybdopterin-synthase sulfur-carrier protein]-C-terminal Gly-Gly + 2 H(+)</text>
        <dbReference type="Rhea" id="RHEA:26333"/>
        <dbReference type="Rhea" id="RHEA-COMP:12202"/>
        <dbReference type="Rhea" id="RHEA-COMP:19907"/>
        <dbReference type="ChEBI" id="CHEBI:15377"/>
        <dbReference type="ChEBI" id="CHEBI:15378"/>
        <dbReference type="ChEBI" id="CHEBI:58698"/>
        <dbReference type="ChEBI" id="CHEBI:59648"/>
        <dbReference type="ChEBI" id="CHEBI:90778"/>
        <dbReference type="ChEBI" id="CHEBI:232372"/>
        <dbReference type="EC" id="2.8.1.12"/>
    </reaction>
</comment>
<dbReference type="InterPro" id="IPR003448">
    <property type="entry name" value="Mopterin_biosynth_MoaE"/>
</dbReference>
<protein>
    <recommendedName>
        <fullName evidence="4">Molybdopterin synthase catalytic subunit</fullName>
        <ecNumber evidence="3">2.8.1.12</ecNumber>
    </recommendedName>
    <alternativeName>
        <fullName evidence="9">MPT synthase subunit 2</fullName>
    </alternativeName>
    <alternativeName>
        <fullName evidence="7">Molybdenum cofactor biosynthesis protein E</fullName>
    </alternativeName>
    <alternativeName>
        <fullName evidence="8">Molybdopterin-converting factor large subunit</fullName>
    </alternativeName>
    <alternativeName>
        <fullName evidence="10">Molybdopterin-converting factor subunit 2</fullName>
    </alternativeName>
</protein>
<dbReference type="SUPFAM" id="SSF54690">
    <property type="entry name" value="Molybdopterin synthase subunit MoaE"/>
    <property type="match status" value="1"/>
</dbReference>
<dbReference type="GO" id="GO:0030366">
    <property type="term" value="F:molybdopterin synthase activity"/>
    <property type="evidence" value="ECO:0007669"/>
    <property type="project" value="UniProtKB-EC"/>
</dbReference>
<dbReference type="RefSeq" id="WP_280937329.1">
    <property type="nucleotide sequence ID" value="NZ_CP123759.1"/>
</dbReference>
<evidence type="ECO:0000256" key="5">
    <source>
        <dbReference type="ARBA" id="ARBA00023150"/>
    </source>
</evidence>
<keyword evidence="5" id="KW-0501">Molybdenum cofactor biosynthesis</keyword>
<gene>
    <name evidence="12" type="primary">moaE</name>
    <name evidence="12" type="ORF">QG404_09525</name>
</gene>
<comment type="pathway">
    <text evidence="1">Cofactor biosynthesis; molybdopterin biosynthesis.</text>
</comment>
<evidence type="ECO:0000256" key="2">
    <source>
        <dbReference type="ARBA" id="ARBA00005426"/>
    </source>
</evidence>
<evidence type="ECO:0000313" key="12">
    <source>
        <dbReference type="EMBL" id="WGO82623.1"/>
    </source>
</evidence>
<evidence type="ECO:0000256" key="3">
    <source>
        <dbReference type="ARBA" id="ARBA00011950"/>
    </source>
</evidence>
<dbReference type="EC" id="2.8.1.12" evidence="3"/>
<name>A0ABY8NZF4_9GAMM</name>
<evidence type="ECO:0000256" key="11">
    <source>
        <dbReference type="ARBA" id="ARBA00049878"/>
    </source>
</evidence>
<dbReference type="Pfam" id="PF02391">
    <property type="entry name" value="MoaE"/>
    <property type="match status" value="1"/>
</dbReference>
<accession>A0ABY8NZF4</accession>
<comment type="subunit">
    <text evidence="6">Heterotetramer of 2 MoaD subunits and 2 MoaE subunits. Also stable as homodimer. The enzyme changes between these two forms during catalysis.</text>
</comment>
<evidence type="ECO:0000256" key="4">
    <source>
        <dbReference type="ARBA" id="ARBA00013858"/>
    </source>
</evidence>
<evidence type="ECO:0000256" key="1">
    <source>
        <dbReference type="ARBA" id="ARBA00005046"/>
    </source>
</evidence>
<proteinExistence type="inferred from homology"/>
<dbReference type="NCBIfam" id="NF007959">
    <property type="entry name" value="PRK10678.1"/>
    <property type="match status" value="1"/>
</dbReference>
<dbReference type="InterPro" id="IPR036563">
    <property type="entry name" value="MoaE_sf"/>
</dbReference>
<dbReference type="Proteomes" id="UP001231859">
    <property type="component" value="Chromosome"/>
</dbReference>